<dbReference type="EMBL" id="BGPR01000604">
    <property type="protein sequence ID" value="GBM28144.1"/>
    <property type="molecule type" value="Genomic_DNA"/>
</dbReference>
<accession>A0A4Y2EJV0</accession>
<gene>
    <name evidence="2" type="ORF">AVEN_224199_1</name>
</gene>
<proteinExistence type="predicted"/>
<comment type="caution">
    <text evidence="2">The sequence shown here is derived from an EMBL/GenBank/DDBJ whole genome shotgun (WGS) entry which is preliminary data.</text>
</comment>
<keyword evidence="3" id="KW-1185">Reference proteome</keyword>
<dbReference type="Proteomes" id="UP000499080">
    <property type="component" value="Unassembled WGS sequence"/>
</dbReference>
<name>A0A4Y2EJV0_ARAVE</name>
<dbReference type="AlphaFoldDB" id="A0A4Y2EJV0"/>
<evidence type="ECO:0000256" key="1">
    <source>
        <dbReference type="SAM" id="MobiDB-lite"/>
    </source>
</evidence>
<protein>
    <submittedName>
        <fullName evidence="2">Uncharacterized protein</fullName>
    </submittedName>
</protein>
<reference evidence="2 3" key="1">
    <citation type="journal article" date="2019" name="Sci. Rep.">
        <title>Orb-weaving spider Araneus ventricosus genome elucidates the spidroin gene catalogue.</title>
        <authorList>
            <person name="Kono N."/>
            <person name="Nakamura H."/>
            <person name="Ohtoshi R."/>
            <person name="Moran D.A.P."/>
            <person name="Shinohara A."/>
            <person name="Yoshida Y."/>
            <person name="Fujiwara M."/>
            <person name="Mori M."/>
            <person name="Tomita M."/>
            <person name="Arakawa K."/>
        </authorList>
    </citation>
    <scope>NUCLEOTIDE SEQUENCE [LARGE SCALE GENOMIC DNA]</scope>
</reference>
<evidence type="ECO:0000313" key="3">
    <source>
        <dbReference type="Proteomes" id="UP000499080"/>
    </source>
</evidence>
<organism evidence="2 3">
    <name type="scientific">Araneus ventricosus</name>
    <name type="common">Orbweaver spider</name>
    <name type="synonym">Epeira ventricosa</name>
    <dbReference type="NCBI Taxonomy" id="182803"/>
    <lineage>
        <taxon>Eukaryota</taxon>
        <taxon>Metazoa</taxon>
        <taxon>Ecdysozoa</taxon>
        <taxon>Arthropoda</taxon>
        <taxon>Chelicerata</taxon>
        <taxon>Arachnida</taxon>
        <taxon>Araneae</taxon>
        <taxon>Araneomorphae</taxon>
        <taxon>Entelegynae</taxon>
        <taxon>Araneoidea</taxon>
        <taxon>Araneidae</taxon>
        <taxon>Araneus</taxon>
    </lineage>
</organism>
<feature type="region of interest" description="Disordered" evidence="1">
    <location>
        <begin position="30"/>
        <end position="109"/>
    </location>
</feature>
<feature type="compositionally biased region" description="Polar residues" evidence="1">
    <location>
        <begin position="48"/>
        <end position="60"/>
    </location>
</feature>
<evidence type="ECO:0000313" key="2">
    <source>
        <dbReference type="EMBL" id="GBM28144.1"/>
    </source>
</evidence>
<feature type="compositionally biased region" description="Basic and acidic residues" evidence="1">
    <location>
        <begin position="62"/>
        <end position="75"/>
    </location>
</feature>
<sequence>MCILGRPSALGGTRQTSFGEKQVMLKIPHSSSLSKLTKKPVRIHPSTCAPSNKSSPTSDLRNVLEENPLKRDNSRARAAPGASLLRSLPGHPIGPFVAPGRVDQSRGYR</sequence>